<dbReference type="SMART" id="SM00422">
    <property type="entry name" value="HTH_MERR"/>
    <property type="match status" value="1"/>
</dbReference>
<reference evidence="6 7" key="1">
    <citation type="journal article" date="2018" name="Nat. Biotechnol.">
        <title>A standardized bacterial taxonomy based on genome phylogeny substantially revises the tree of life.</title>
        <authorList>
            <person name="Parks D.H."/>
            <person name="Chuvochina M."/>
            <person name="Waite D.W."/>
            <person name="Rinke C."/>
            <person name="Skarshewski A."/>
            <person name="Chaumeil P.A."/>
            <person name="Hugenholtz P."/>
        </authorList>
    </citation>
    <scope>NUCLEOTIDE SEQUENCE [LARGE SCALE GENOMIC DNA]</scope>
    <source>
        <strain evidence="6">UBA11728</strain>
    </source>
</reference>
<dbReference type="SUPFAM" id="SSF55136">
    <property type="entry name" value="Probable bacterial effector-binding domain"/>
    <property type="match status" value="1"/>
</dbReference>
<proteinExistence type="predicted"/>
<dbReference type="SUPFAM" id="SSF46955">
    <property type="entry name" value="Putative DNA-binding domain"/>
    <property type="match status" value="1"/>
</dbReference>
<accession>A0A3D2X422</accession>
<evidence type="ECO:0000256" key="1">
    <source>
        <dbReference type="ARBA" id="ARBA00022491"/>
    </source>
</evidence>
<dbReference type="AlphaFoldDB" id="A0A3D2X422"/>
<dbReference type="InterPro" id="IPR011256">
    <property type="entry name" value="Reg_factor_effector_dom_sf"/>
</dbReference>
<dbReference type="EMBL" id="DPVV01000110">
    <property type="protein sequence ID" value="HCL01383.1"/>
    <property type="molecule type" value="Genomic_DNA"/>
</dbReference>
<dbReference type="CDD" id="cd00592">
    <property type="entry name" value="HTH_MerR-like"/>
    <property type="match status" value="1"/>
</dbReference>
<dbReference type="Pfam" id="PF13411">
    <property type="entry name" value="MerR_1"/>
    <property type="match status" value="1"/>
</dbReference>
<keyword evidence="2" id="KW-0805">Transcription regulation</keyword>
<evidence type="ECO:0000259" key="5">
    <source>
        <dbReference type="PROSITE" id="PS50937"/>
    </source>
</evidence>
<dbReference type="PROSITE" id="PS50937">
    <property type="entry name" value="HTH_MERR_2"/>
    <property type="match status" value="1"/>
</dbReference>
<dbReference type="InterPro" id="IPR010499">
    <property type="entry name" value="AraC_E-bd"/>
</dbReference>
<evidence type="ECO:0000256" key="3">
    <source>
        <dbReference type="ARBA" id="ARBA00023125"/>
    </source>
</evidence>
<dbReference type="Proteomes" id="UP000262969">
    <property type="component" value="Unassembled WGS sequence"/>
</dbReference>
<dbReference type="SMART" id="SM00871">
    <property type="entry name" value="AraC_E_bind"/>
    <property type="match status" value="1"/>
</dbReference>
<keyword evidence="1" id="KW-0678">Repressor</keyword>
<dbReference type="Pfam" id="PF14526">
    <property type="entry name" value="Cass2"/>
    <property type="match status" value="1"/>
</dbReference>
<evidence type="ECO:0000313" key="6">
    <source>
        <dbReference type="EMBL" id="HCL01383.1"/>
    </source>
</evidence>
<dbReference type="GO" id="GO:0003677">
    <property type="term" value="F:DNA binding"/>
    <property type="evidence" value="ECO:0007669"/>
    <property type="project" value="UniProtKB-KW"/>
</dbReference>
<dbReference type="InterPro" id="IPR047057">
    <property type="entry name" value="MerR_fam"/>
</dbReference>
<dbReference type="GO" id="GO:0003700">
    <property type="term" value="F:DNA-binding transcription factor activity"/>
    <property type="evidence" value="ECO:0007669"/>
    <property type="project" value="InterPro"/>
</dbReference>
<dbReference type="InterPro" id="IPR029441">
    <property type="entry name" value="Cass2"/>
</dbReference>
<dbReference type="PANTHER" id="PTHR30204">
    <property type="entry name" value="REDOX-CYCLING DRUG-SENSING TRANSCRIPTIONAL ACTIVATOR SOXR"/>
    <property type="match status" value="1"/>
</dbReference>
<comment type="caution">
    <text evidence="6">The sequence shown here is derived from an EMBL/GenBank/DDBJ whole genome shotgun (WGS) entry which is preliminary data.</text>
</comment>
<evidence type="ECO:0000313" key="7">
    <source>
        <dbReference type="Proteomes" id="UP000262969"/>
    </source>
</evidence>
<dbReference type="PANTHER" id="PTHR30204:SF69">
    <property type="entry name" value="MERR-FAMILY TRANSCRIPTIONAL REGULATOR"/>
    <property type="match status" value="1"/>
</dbReference>
<evidence type="ECO:0000256" key="4">
    <source>
        <dbReference type="ARBA" id="ARBA00023163"/>
    </source>
</evidence>
<keyword evidence="4" id="KW-0804">Transcription</keyword>
<sequence length="306" mass="34835">MNNLIAIHKLSAQLGLTSRTLRHWESEDLFCSIRDNDSGWRFYDENAVLCVRITALLRTLDVPICEIKTVMDNKTFEKLQEVIVNRLSALKAQRVEISNKEKQLVQFLSFLQEHNNQLITDENLSELLANIKLTNELQYELEELIMLNQQENSKKLRFITLPPMRVAYNVAVSVSPEDEAMIPVIDWLKSANLTGTARLFGGNMNPMPSGEGKPYGYGMCASIPDEIVVPDNLKVMKLPGGLYAMLESSDDIGGSWKTLMKLLSINDKYEPDHSKLCFEEHIRNDSPDGSKQEYFLNLLEPVKIKK</sequence>
<feature type="domain" description="HTH merR-type" evidence="5">
    <location>
        <begin position="4"/>
        <end position="73"/>
    </location>
</feature>
<keyword evidence="3" id="KW-0238">DNA-binding</keyword>
<dbReference type="InterPro" id="IPR000551">
    <property type="entry name" value="MerR-type_HTH_dom"/>
</dbReference>
<dbReference type="InterPro" id="IPR009061">
    <property type="entry name" value="DNA-bd_dom_put_sf"/>
</dbReference>
<organism evidence="6 7">
    <name type="scientific">Lachnoclostridium phytofermentans</name>
    <dbReference type="NCBI Taxonomy" id="66219"/>
    <lineage>
        <taxon>Bacteria</taxon>
        <taxon>Bacillati</taxon>
        <taxon>Bacillota</taxon>
        <taxon>Clostridia</taxon>
        <taxon>Lachnospirales</taxon>
        <taxon>Lachnospiraceae</taxon>
    </lineage>
</organism>
<name>A0A3D2X422_9FIRM</name>
<evidence type="ECO:0000256" key="2">
    <source>
        <dbReference type="ARBA" id="ARBA00023015"/>
    </source>
</evidence>
<dbReference type="Gene3D" id="1.10.1660.10">
    <property type="match status" value="1"/>
</dbReference>
<protein>
    <submittedName>
        <fullName evidence="6">MerR family transcriptional regulator</fullName>
    </submittedName>
</protein>
<dbReference type="Gene3D" id="3.20.80.10">
    <property type="entry name" value="Regulatory factor, effector binding domain"/>
    <property type="match status" value="1"/>
</dbReference>
<gene>
    <name evidence="6" type="ORF">DHW61_03045</name>
</gene>